<keyword evidence="3" id="KW-1185">Reference proteome</keyword>
<feature type="compositionally biased region" description="Polar residues" evidence="1">
    <location>
        <begin position="82"/>
        <end position="101"/>
    </location>
</feature>
<dbReference type="RefSeq" id="WP_344617363.1">
    <property type="nucleotide sequence ID" value="NZ_BAAARV010000074.1"/>
</dbReference>
<comment type="caution">
    <text evidence="2">The sequence shown here is derived from an EMBL/GenBank/DDBJ whole genome shotgun (WGS) entry which is preliminary data.</text>
</comment>
<gene>
    <name evidence="2" type="ORF">GCM10010170_074950</name>
</gene>
<feature type="region of interest" description="Disordered" evidence="1">
    <location>
        <begin position="1"/>
        <end position="101"/>
    </location>
</feature>
<dbReference type="EMBL" id="BAAARV010000074">
    <property type="protein sequence ID" value="GAA2372641.1"/>
    <property type="molecule type" value="Genomic_DNA"/>
</dbReference>
<evidence type="ECO:0000313" key="3">
    <source>
        <dbReference type="Proteomes" id="UP001501444"/>
    </source>
</evidence>
<reference evidence="3" key="1">
    <citation type="journal article" date="2019" name="Int. J. Syst. Evol. Microbiol.">
        <title>The Global Catalogue of Microorganisms (GCM) 10K type strain sequencing project: providing services to taxonomists for standard genome sequencing and annotation.</title>
        <authorList>
            <consortium name="The Broad Institute Genomics Platform"/>
            <consortium name="The Broad Institute Genome Sequencing Center for Infectious Disease"/>
            <person name="Wu L."/>
            <person name="Ma J."/>
        </authorList>
    </citation>
    <scope>NUCLEOTIDE SEQUENCE [LARGE SCALE GENOMIC DNA]</scope>
    <source>
        <strain evidence="3">JCM 3272</strain>
    </source>
</reference>
<evidence type="ECO:0000256" key="1">
    <source>
        <dbReference type="SAM" id="MobiDB-lite"/>
    </source>
</evidence>
<proteinExistence type="predicted"/>
<protein>
    <submittedName>
        <fullName evidence="2">Uncharacterized protein</fullName>
    </submittedName>
</protein>
<accession>A0ABP5U9L9</accession>
<sequence length="142" mass="15122">MSEYGDFDGGHEPGGELEYGNFQSGHEAGSLDQLHQAAGSESDYDSQFGVYGEDHSASESTDFQTGRHVEFTGADGSRYESTDFTNYSNDSESSDSVFAAQGSESAHTADFSQLDALQARFETDFAEGTQYNVGGGHSIAGN</sequence>
<organism evidence="2 3">
    <name type="scientific">Dactylosporangium salmoneum</name>
    <dbReference type="NCBI Taxonomy" id="53361"/>
    <lineage>
        <taxon>Bacteria</taxon>
        <taxon>Bacillati</taxon>
        <taxon>Actinomycetota</taxon>
        <taxon>Actinomycetes</taxon>
        <taxon>Micromonosporales</taxon>
        <taxon>Micromonosporaceae</taxon>
        <taxon>Dactylosporangium</taxon>
    </lineage>
</organism>
<evidence type="ECO:0000313" key="2">
    <source>
        <dbReference type="EMBL" id="GAA2372641.1"/>
    </source>
</evidence>
<dbReference type="Proteomes" id="UP001501444">
    <property type="component" value="Unassembled WGS sequence"/>
</dbReference>
<name>A0ABP5U9L9_9ACTN</name>